<dbReference type="GeneID" id="54477800"/>
<gene>
    <name evidence="2" type="ORF">BDY17DRAFT_322389</name>
</gene>
<dbReference type="EMBL" id="MU001633">
    <property type="protein sequence ID" value="KAF2485556.1"/>
    <property type="molecule type" value="Genomic_DNA"/>
</dbReference>
<dbReference type="AlphaFoldDB" id="A0A6A6Q0P1"/>
<evidence type="ECO:0000313" key="3">
    <source>
        <dbReference type="Proteomes" id="UP000799767"/>
    </source>
</evidence>
<dbReference type="RefSeq" id="XP_033592125.1">
    <property type="nucleotide sequence ID" value="XM_033736798.1"/>
</dbReference>
<dbReference type="CDD" id="cd09917">
    <property type="entry name" value="F-box_SF"/>
    <property type="match status" value="1"/>
</dbReference>
<feature type="domain" description="F-box" evidence="1">
    <location>
        <begin position="23"/>
        <end position="68"/>
    </location>
</feature>
<dbReference type="Pfam" id="PF00646">
    <property type="entry name" value="F-box"/>
    <property type="match status" value="1"/>
</dbReference>
<evidence type="ECO:0000259" key="1">
    <source>
        <dbReference type="PROSITE" id="PS50181"/>
    </source>
</evidence>
<dbReference type="SUPFAM" id="SSF81383">
    <property type="entry name" value="F-box domain"/>
    <property type="match status" value="1"/>
</dbReference>
<dbReference type="InterPro" id="IPR001810">
    <property type="entry name" value="F-box_dom"/>
</dbReference>
<organism evidence="2 3">
    <name type="scientific">Neohortaea acidophila</name>
    <dbReference type="NCBI Taxonomy" id="245834"/>
    <lineage>
        <taxon>Eukaryota</taxon>
        <taxon>Fungi</taxon>
        <taxon>Dikarya</taxon>
        <taxon>Ascomycota</taxon>
        <taxon>Pezizomycotina</taxon>
        <taxon>Dothideomycetes</taxon>
        <taxon>Dothideomycetidae</taxon>
        <taxon>Mycosphaerellales</taxon>
        <taxon>Teratosphaeriaceae</taxon>
        <taxon>Neohortaea</taxon>
    </lineage>
</organism>
<accession>A0A6A6Q0P1</accession>
<sequence>MYQSTGRGPPDQMMRMPRFNIVAPSLLQLPQELQARILHFCNLFDLFSLCLCNKELYRKPQPLLWEHIDFAALDIGGGDEEAGQQRRFFAKCASIRRDQPERWKILSALPKLLRFPRLPGPRVSPQPKEGLPYGTDYETWVSFDQDSDIGIYDIIADFVNLETLTLFVKEVCEGEASRELVVRNLSKLEKLEIGGQVSVEMLHALLSRPEQIKTLSLINLVETAGPNWAPDGVLFLDPIQDKFRSLTHLHLSKLAPLHDDFQEVVQLPWEFDFDQDTQVLCEWAGLLRNVSATLEELTLENCYHVFKWPRGHGQVNPRRVLDPECEDGEDDPKASSYGVTASDRCRDILAPVLDGSEWPLLRRLVLKGMYTLSISEAAIPADKITYLPGSVAYFSQEATPLNLSPPASLFRGE</sequence>
<dbReference type="Proteomes" id="UP000799767">
    <property type="component" value="Unassembled WGS sequence"/>
</dbReference>
<proteinExistence type="predicted"/>
<dbReference type="InterPro" id="IPR036047">
    <property type="entry name" value="F-box-like_dom_sf"/>
</dbReference>
<dbReference type="OrthoDB" id="5144155at2759"/>
<name>A0A6A6Q0P1_9PEZI</name>
<reference evidence="2" key="1">
    <citation type="journal article" date="2020" name="Stud. Mycol.">
        <title>101 Dothideomycetes genomes: a test case for predicting lifestyles and emergence of pathogens.</title>
        <authorList>
            <person name="Haridas S."/>
            <person name="Albert R."/>
            <person name="Binder M."/>
            <person name="Bloem J."/>
            <person name="Labutti K."/>
            <person name="Salamov A."/>
            <person name="Andreopoulos B."/>
            <person name="Baker S."/>
            <person name="Barry K."/>
            <person name="Bills G."/>
            <person name="Bluhm B."/>
            <person name="Cannon C."/>
            <person name="Castanera R."/>
            <person name="Culley D."/>
            <person name="Daum C."/>
            <person name="Ezra D."/>
            <person name="Gonzalez J."/>
            <person name="Henrissat B."/>
            <person name="Kuo A."/>
            <person name="Liang C."/>
            <person name="Lipzen A."/>
            <person name="Lutzoni F."/>
            <person name="Magnuson J."/>
            <person name="Mondo S."/>
            <person name="Nolan M."/>
            <person name="Ohm R."/>
            <person name="Pangilinan J."/>
            <person name="Park H.-J."/>
            <person name="Ramirez L."/>
            <person name="Alfaro M."/>
            <person name="Sun H."/>
            <person name="Tritt A."/>
            <person name="Yoshinaga Y."/>
            <person name="Zwiers L.-H."/>
            <person name="Turgeon B."/>
            <person name="Goodwin S."/>
            <person name="Spatafora J."/>
            <person name="Crous P."/>
            <person name="Grigoriev I."/>
        </authorList>
    </citation>
    <scope>NUCLEOTIDE SEQUENCE</scope>
    <source>
        <strain evidence="2">CBS 113389</strain>
    </source>
</reference>
<evidence type="ECO:0000313" key="2">
    <source>
        <dbReference type="EMBL" id="KAF2485556.1"/>
    </source>
</evidence>
<dbReference type="SUPFAM" id="SSF52047">
    <property type="entry name" value="RNI-like"/>
    <property type="match status" value="1"/>
</dbReference>
<protein>
    <recommendedName>
        <fullName evidence="1">F-box domain-containing protein</fullName>
    </recommendedName>
</protein>
<dbReference type="PROSITE" id="PS50181">
    <property type="entry name" value="FBOX"/>
    <property type="match status" value="1"/>
</dbReference>
<keyword evidence="3" id="KW-1185">Reference proteome</keyword>